<reference evidence="8" key="1">
    <citation type="submission" date="2023-08" db="EMBL/GenBank/DDBJ databases">
        <title>Black Yeasts Isolated from many extreme environments.</title>
        <authorList>
            <person name="Coleine C."/>
            <person name="Stajich J.E."/>
            <person name="Selbmann L."/>
        </authorList>
    </citation>
    <scope>NUCLEOTIDE SEQUENCE</scope>
    <source>
        <strain evidence="8">CCFEE 5810</strain>
    </source>
</reference>
<accession>A0AAN7VV82</accession>
<dbReference type="PANTHER" id="PTHR35779">
    <property type="entry name" value="PH-RESPONSE REGULATOR PROTEIN PALH/RIM21"/>
    <property type="match status" value="1"/>
</dbReference>
<evidence type="ECO:0000256" key="7">
    <source>
        <dbReference type="SAM" id="Phobius"/>
    </source>
</evidence>
<dbReference type="EMBL" id="JAVRQU010000004">
    <property type="protein sequence ID" value="KAK5704013.1"/>
    <property type="molecule type" value="Genomic_DNA"/>
</dbReference>
<dbReference type="Proteomes" id="UP001310594">
    <property type="component" value="Unassembled WGS sequence"/>
</dbReference>
<evidence type="ECO:0000256" key="1">
    <source>
        <dbReference type="ARBA" id="ARBA00004141"/>
    </source>
</evidence>
<name>A0AAN7VV82_9PEZI</name>
<dbReference type="GO" id="GO:0071467">
    <property type="term" value="P:cellular response to pH"/>
    <property type="evidence" value="ECO:0007669"/>
    <property type="project" value="TreeGrafter"/>
</dbReference>
<comment type="similarity">
    <text evidence="5">Belongs to the palH/RIM21 family.</text>
</comment>
<feature type="compositionally biased region" description="Low complexity" evidence="6">
    <location>
        <begin position="513"/>
        <end position="526"/>
    </location>
</feature>
<evidence type="ECO:0000313" key="9">
    <source>
        <dbReference type="Proteomes" id="UP001310594"/>
    </source>
</evidence>
<dbReference type="Pfam" id="PF08733">
    <property type="entry name" value="PalH"/>
    <property type="match status" value="1"/>
</dbReference>
<feature type="region of interest" description="Disordered" evidence="6">
    <location>
        <begin position="367"/>
        <end position="388"/>
    </location>
</feature>
<feature type="compositionally biased region" description="Low complexity" evidence="6">
    <location>
        <begin position="714"/>
        <end position="731"/>
    </location>
</feature>
<protein>
    <submittedName>
        <fullName evidence="8">PH-response regulator protein palH/rim21</fullName>
    </submittedName>
</protein>
<feature type="compositionally biased region" description="Polar residues" evidence="6">
    <location>
        <begin position="418"/>
        <end position="433"/>
    </location>
</feature>
<evidence type="ECO:0000256" key="6">
    <source>
        <dbReference type="SAM" id="MobiDB-lite"/>
    </source>
</evidence>
<feature type="transmembrane region" description="Helical" evidence="7">
    <location>
        <begin position="241"/>
        <end position="260"/>
    </location>
</feature>
<keyword evidence="3 7" id="KW-1133">Transmembrane helix</keyword>
<feature type="compositionally biased region" description="Low complexity" evidence="6">
    <location>
        <begin position="569"/>
        <end position="584"/>
    </location>
</feature>
<organism evidence="8 9">
    <name type="scientific">Elasticomyces elasticus</name>
    <dbReference type="NCBI Taxonomy" id="574655"/>
    <lineage>
        <taxon>Eukaryota</taxon>
        <taxon>Fungi</taxon>
        <taxon>Dikarya</taxon>
        <taxon>Ascomycota</taxon>
        <taxon>Pezizomycotina</taxon>
        <taxon>Dothideomycetes</taxon>
        <taxon>Dothideomycetidae</taxon>
        <taxon>Mycosphaerellales</taxon>
        <taxon>Teratosphaeriaceae</taxon>
        <taxon>Elasticomyces</taxon>
    </lineage>
</organism>
<keyword evidence="4 7" id="KW-0472">Membrane</keyword>
<dbReference type="InterPro" id="IPR014844">
    <property type="entry name" value="PalH"/>
</dbReference>
<dbReference type="GO" id="GO:0005886">
    <property type="term" value="C:plasma membrane"/>
    <property type="evidence" value="ECO:0007669"/>
    <property type="project" value="TreeGrafter"/>
</dbReference>
<evidence type="ECO:0000256" key="2">
    <source>
        <dbReference type="ARBA" id="ARBA00022692"/>
    </source>
</evidence>
<feature type="transmembrane region" description="Helical" evidence="7">
    <location>
        <begin position="272"/>
        <end position="293"/>
    </location>
</feature>
<proteinExistence type="inferred from homology"/>
<evidence type="ECO:0000256" key="3">
    <source>
        <dbReference type="ARBA" id="ARBA00022989"/>
    </source>
</evidence>
<evidence type="ECO:0000313" key="8">
    <source>
        <dbReference type="EMBL" id="KAK5704013.1"/>
    </source>
</evidence>
<gene>
    <name evidence="8" type="primary">RIM21</name>
    <name evidence="8" type="ORF">LTR97_003026</name>
</gene>
<sequence>MPAHCTPFTLPSNGVLTIASTVITLASNVVYTPECTGPPSQRINTVDNPLEPFYSSTTPQTYVIAATTVIAWVLVVMLMITPRTSFLGQSGAAPSFGNGRGIIGGATGGGTSLVGVGSRPWLQKVAALTVAVSLTIATADHFRVAMHQYHLQYTDASALRDKVLGSLEIRITRVISDVFLWLAQVQTLIRLFPRHKEKVLIKWIGFGLILFDSTFSCLNSFYVDGGGRPGHFEDAIPALSYLFELALALLYAAWVIYYAVTKRRYAFYHSKMQSISLIALLSLTAVLTPVVFFVTDVSNQNVAGWGDYFRWVGAAAASVVVWEWVERIEALERDEKKDGILGREVFDGDEMLDVTESEEAVYTQGRLGRGRLRRGGNSKDNQVGDSSLTLEHGFGGLAQRFRRGHDVIQHHFPLGRAHSSTTSGQTPDPTNAVNGKGRVAFAGLPRPQAQLTSETPIVGEPTPPPPVASPVSRADTQSAASTVYVVRYDTAAANVPQPVRRRAPRDSNGNTMAAQAAVNAQRRQSATGDPEKEAAEAEAQPNRNRGQSKWHGVSNPFKRKRASPPAEVQQARQAAAASSAMARSVTPAHNVPRWDLKGRLGVLAAETGGRFRDRGADRPQEVDLPVTIIPAQPRGSGRTWSPELHNQQQRAAAQTLAPEPAVYQPSTTSVHDQYPHASRVADSTSPLGAGGARSSWTVVSAPSRGSAPPRADDISPAAGSARPIIIPAPRRSPLHINTPADGTSDGQRSDDAGLGASRGGGNG</sequence>
<feature type="region of interest" description="Disordered" evidence="6">
    <location>
        <begin position="495"/>
        <end position="586"/>
    </location>
</feature>
<feature type="region of interest" description="Disordered" evidence="6">
    <location>
        <begin position="452"/>
        <end position="475"/>
    </location>
</feature>
<feature type="transmembrane region" description="Helical" evidence="7">
    <location>
        <begin position="200"/>
        <end position="221"/>
    </location>
</feature>
<comment type="subcellular location">
    <subcellularLocation>
        <location evidence="1">Membrane</location>
        <topology evidence="1">Multi-pass membrane protein</topology>
    </subcellularLocation>
</comment>
<keyword evidence="2 7" id="KW-0812">Transmembrane</keyword>
<dbReference type="AlphaFoldDB" id="A0AAN7VV82"/>
<evidence type="ECO:0000256" key="5">
    <source>
        <dbReference type="ARBA" id="ARBA00038109"/>
    </source>
</evidence>
<feature type="region of interest" description="Disordered" evidence="6">
    <location>
        <begin position="652"/>
        <end position="763"/>
    </location>
</feature>
<comment type="caution">
    <text evidence="8">The sequence shown here is derived from an EMBL/GenBank/DDBJ whole genome shotgun (WGS) entry which is preliminary data.</text>
</comment>
<feature type="compositionally biased region" description="Polar residues" evidence="6">
    <location>
        <begin position="378"/>
        <end position="388"/>
    </location>
</feature>
<feature type="region of interest" description="Disordered" evidence="6">
    <location>
        <begin position="415"/>
        <end position="437"/>
    </location>
</feature>
<dbReference type="PANTHER" id="PTHR35779:SF1">
    <property type="entry name" value="PH-RESPONSE REGULATOR PROTEIN PALH_RIM21"/>
    <property type="match status" value="1"/>
</dbReference>
<evidence type="ECO:0000256" key="4">
    <source>
        <dbReference type="ARBA" id="ARBA00023136"/>
    </source>
</evidence>
<feature type="transmembrane region" description="Helical" evidence="7">
    <location>
        <begin position="62"/>
        <end position="80"/>
    </location>
</feature>